<organism evidence="1">
    <name type="scientific">Pararge aegeria</name>
    <name type="common">speckled wood butterfly</name>
    <dbReference type="NCBI Taxonomy" id="116150"/>
    <lineage>
        <taxon>Eukaryota</taxon>
        <taxon>Metazoa</taxon>
        <taxon>Ecdysozoa</taxon>
        <taxon>Arthropoda</taxon>
        <taxon>Hexapoda</taxon>
        <taxon>Insecta</taxon>
        <taxon>Pterygota</taxon>
        <taxon>Neoptera</taxon>
        <taxon>Endopterygota</taxon>
        <taxon>Lepidoptera</taxon>
        <taxon>Glossata</taxon>
        <taxon>Ditrysia</taxon>
        <taxon>Papilionoidea</taxon>
        <taxon>Nymphalidae</taxon>
        <taxon>Satyrinae</taxon>
        <taxon>Satyrini</taxon>
        <taxon>Parargina</taxon>
        <taxon>Pararge</taxon>
    </lineage>
</organism>
<sequence>MIWKPLYDNATKKWLRLPHIHPILGPCSKRLNKVLPDSEDWILIERSNPQSFRDISLYLNVILSRLSDAPITSTARENDIPFFLRHPKRSHMISRAQM</sequence>
<reference evidence="1" key="1">
    <citation type="journal article" date="2013" name="BMC Genomics">
        <title>Unscrambling butterfly oogenesis.</title>
        <authorList>
            <person name="Carter J.M."/>
            <person name="Baker S.C."/>
            <person name="Pink R."/>
            <person name="Carter D.R."/>
            <person name="Collins A."/>
            <person name="Tomlin J."/>
            <person name="Gibbs M."/>
            <person name="Breuker C.J."/>
        </authorList>
    </citation>
    <scope>NUCLEOTIDE SEQUENCE</scope>
    <source>
        <tissue evidence="1">Ovary</tissue>
    </source>
</reference>
<dbReference type="EMBL" id="GAIX01014713">
    <property type="protein sequence ID" value="JAA77847.1"/>
    <property type="molecule type" value="Transcribed_RNA"/>
</dbReference>
<evidence type="ECO:0000313" key="1">
    <source>
        <dbReference type="EMBL" id="JAA77847.1"/>
    </source>
</evidence>
<accession>S4PRI7</accession>
<dbReference type="AlphaFoldDB" id="S4PRI7"/>
<proteinExistence type="predicted"/>
<reference evidence="1" key="2">
    <citation type="submission" date="2013-05" db="EMBL/GenBank/DDBJ databases">
        <authorList>
            <person name="Carter J.-M."/>
            <person name="Baker S.C."/>
            <person name="Pink R."/>
            <person name="Carter D.R.F."/>
            <person name="Collins A."/>
            <person name="Tomlin J."/>
            <person name="Gibbs M."/>
            <person name="Breuker C.J."/>
        </authorList>
    </citation>
    <scope>NUCLEOTIDE SEQUENCE</scope>
    <source>
        <tissue evidence="1">Ovary</tissue>
    </source>
</reference>
<protein>
    <submittedName>
        <fullName evidence="1">Uncharacterized protein</fullName>
    </submittedName>
</protein>
<name>S4PRI7_9NEOP</name>